<evidence type="ECO:0000313" key="11">
    <source>
        <dbReference type="Proteomes" id="UP000002899"/>
    </source>
</evidence>
<dbReference type="Gene3D" id="3.40.50.300">
    <property type="entry name" value="P-loop containing nucleotide triphosphate hydrolases"/>
    <property type="match status" value="1"/>
</dbReference>
<dbReference type="SUPFAM" id="SSF52540">
    <property type="entry name" value="P-loop containing nucleoside triphosphate hydrolases"/>
    <property type="match status" value="1"/>
</dbReference>
<dbReference type="GO" id="GO:0004550">
    <property type="term" value="F:nucleoside diphosphate kinase activity"/>
    <property type="evidence" value="ECO:0007669"/>
    <property type="project" value="TreeGrafter"/>
</dbReference>
<dbReference type="GO" id="GO:0006235">
    <property type="term" value="P:dTTP biosynthetic process"/>
    <property type="evidence" value="ECO:0007669"/>
    <property type="project" value="TreeGrafter"/>
</dbReference>
<name>A0A1R4AC00_BABMR</name>
<evidence type="ECO:0000259" key="9">
    <source>
        <dbReference type="Pfam" id="PF02223"/>
    </source>
</evidence>
<keyword evidence="11" id="KW-1185">Reference proteome</keyword>
<protein>
    <recommendedName>
        <fullName evidence="3">dTMP kinase</fullName>
        <ecNumber evidence="3">2.7.4.9</ecNumber>
    </recommendedName>
</protein>
<evidence type="ECO:0000256" key="1">
    <source>
        <dbReference type="ARBA" id="ARBA00004992"/>
    </source>
</evidence>
<dbReference type="GeneID" id="24425253"/>
<dbReference type="GO" id="GO:0006233">
    <property type="term" value="P:dTDP biosynthetic process"/>
    <property type="evidence" value="ECO:0007669"/>
    <property type="project" value="InterPro"/>
</dbReference>
<dbReference type="GO" id="GO:0005524">
    <property type="term" value="F:ATP binding"/>
    <property type="evidence" value="ECO:0007669"/>
    <property type="project" value="UniProtKB-KW"/>
</dbReference>
<dbReference type="AlphaFoldDB" id="A0A1R4AC00"/>
<reference evidence="10 11" key="3">
    <citation type="journal article" date="2016" name="Sci. Rep.">
        <title>Genome-wide diversity and gene expression profiling of Babesia microti isolates identify polymorphic genes that mediate host-pathogen interactions.</title>
        <authorList>
            <person name="Silva J.C."/>
            <person name="Cornillot E."/>
            <person name="McCracken C."/>
            <person name="Usmani-Brown S."/>
            <person name="Dwivedi A."/>
            <person name="Ifeonu O.O."/>
            <person name="Crabtree J."/>
            <person name="Gotia H.T."/>
            <person name="Virji A.Z."/>
            <person name="Reynes C."/>
            <person name="Colinge J."/>
            <person name="Kumar V."/>
            <person name="Lawres L."/>
            <person name="Pazzi J.E."/>
            <person name="Pablo J.V."/>
            <person name="Hung C."/>
            <person name="Brancato J."/>
            <person name="Kumari P."/>
            <person name="Orvis J."/>
            <person name="Tretina K."/>
            <person name="Chibucos M."/>
            <person name="Ott S."/>
            <person name="Sadzewicz L."/>
            <person name="Sengamalay N."/>
            <person name="Shetty A.C."/>
            <person name="Su Q."/>
            <person name="Tallon L."/>
            <person name="Fraser C.M."/>
            <person name="Frutos R."/>
            <person name="Molina D.M."/>
            <person name="Krause P.J."/>
            <person name="Ben Mamoun C."/>
        </authorList>
    </citation>
    <scope>NUCLEOTIDE SEQUENCE [LARGE SCALE GENOMIC DNA]</scope>
    <source>
        <strain evidence="10 11">RI</strain>
    </source>
</reference>
<evidence type="ECO:0000256" key="7">
    <source>
        <dbReference type="ARBA" id="ARBA00022777"/>
    </source>
</evidence>
<dbReference type="PROSITE" id="PS01331">
    <property type="entry name" value="THYMIDYLATE_KINASE"/>
    <property type="match status" value="1"/>
</dbReference>
<dbReference type="KEGG" id="bmic:BMR1_03g03055"/>
<evidence type="ECO:0000256" key="2">
    <source>
        <dbReference type="ARBA" id="ARBA00009776"/>
    </source>
</evidence>
<dbReference type="RefSeq" id="XP_021338683.1">
    <property type="nucleotide sequence ID" value="XM_021482131.1"/>
</dbReference>
<keyword evidence="6" id="KW-0547">Nucleotide-binding</keyword>
<dbReference type="Pfam" id="PF02223">
    <property type="entry name" value="Thymidylate_kin"/>
    <property type="match status" value="1"/>
</dbReference>
<keyword evidence="8" id="KW-0067">ATP-binding</keyword>
<dbReference type="Proteomes" id="UP000002899">
    <property type="component" value="Chromosome III"/>
</dbReference>
<dbReference type="CDD" id="cd01672">
    <property type="entry name" value="TMPK"/>
    <property type="match status" value="1"/>
</dbReference>
<accession>A0A1R4AC00</accession>
<reference evidence="10 11" key="2">
    <citation type="journal article" date="2013" name="PLoS ONE">
        <title>Whole genome mapping and re-organization of the nuclear and mitochondrial genomes of Babesia microti isolates.</title>
        <authorList>
            <person name="Cornillot E."/>
            <person name="Dassouli A."/>
            <person name="Garg A."/>
            <person name="Pachikara N."/>
            <person name="Randazzo S."/>
            <person name="Depoix D."/>
            <person name="Carcy B."/>
            <person name="Delbecq S."/>
            <person name="Frutos R."/>
            <person name="Silva J.C."/>
            <person name="Sutton R."/>
            <person name="Krause P.J."/>
            <person name="Mamoun C.B."/>
        </authorList>
    </citation>
    <scope>NUCLEOTIDE SEQUENCE [LARGE SCALE GENOMIC DNA]</scope>
    <source>
        <strain evidence="10 11">RI</strain>
    </source>
</reference>
<dbReference type="PANTHER" id="PTHR10344">
    <property type="entry name" value="THYMIDYLATE KINASE"/>
    <property type="match status" value="1"/>
</dbReference>
<dbReference type="EMBL" id="LN871598">
    <property type="protein sequence ID" value="SJK86537.1"/>
    <property type="molecule type" value="Genomic_DNA"/>
</dbReference>
<dbReference type="NCBIfam" id="TIGR00041">
    <property type="entry name" value="DTMP_kinase"/>
    <property type="match status" value="1"/>
</dbReference>
<keyword evidence="4 10" id="KW-0808">Transferase</keyword>
<evidence type="ECO:0000256" key="3">
    <source>
        <dbReference type="ARBA" id="ARBA00012980"/>
    </source>
</evidence>
<reference evidence="10 11" key="1">
    <citation type="journal article" date="2012" name="Nucleic Acids Res.">
        <title>Sequencing of the smallest Apicomplexan genome from the human pathogen Babesia microti.</title>
        <authorList>
            <person name="Cornillot E."/>
            <person name="Hadj-Kaddour K."/>
            <person name="Dassouli A."/>
            <person name="Noel B."/>
            <person name="Ranwez V."/>
            <person name="Vacherie B."/>
            <person name="Augagneur Y."/>
            <person name="Bres V."/>
            <person name="Duclos A."/>
            <person name="Randazzo S."/>
            <person name="Carcy B."/>
            <person name="Debierre-Grockiego F."/>
            <person name="Delbecq S."/>
            <person name="Moubri-Menage K."/>
            <person name="Shams-Eldin H."/>
            <person name="Usmani-Brown S."/>
            <person name="Bringaud F."/>
            <person name="Wincker P."/>
            <person name="Vivares C.P."/>
            <person name="Schwarz R.T."/>
            <person name="Schetters T.P."/>
            <person name="Krause P.J."/>
            <person name="Gorenflot A."/>
            <person name="Berry V."/>
            <person name="Barbe V."/>
            <person name="Ben Mamoun C."/>
        </authorList>
    </citation>
    <scope>NUCLEOTIDE SEQUENCE [LARGE SCALE GENOMIC DNA]</scope>
    <source>
        <strain evidence="10 11">RI</strain>
    </source>
</reference>
<comment type="pathway">
    <text evidence="1">Pyrimidine metabolism; dTTP biosynthesis.</text>
</comment>
<evidence type="ECO:0000256" key="6">
    <source>
        <dbReference type="ARBA" id="ARBA00022741"/>
    </source>
</evidence>
<evidence type="ECO:0000256" key="4">
    <source>
        <dbReference type="ARBA" id="ARBA00022679"/>
    </source>
</evidence>
<evidence type="ECO:0000313" key="10">
    <source>
        <dbReference type="EMBL" id="SJK86537.1"/>
    </source>
</evidence>
<dbReference type="InterPro" id="IPR018094">
    <property type="entry name" value="Thymidylate_kinase"/>
</dbReference>
<evidence type="ECO:0000256" key="5">
    <source>
        <dbReference type="ARBA" id="ARBA00022727"/>
    </source>
</evidence>
<dbReference type="VEuPathDB" id="PiroplasmaDB:BMR1_03g03055"/>
<organism evidence="10 11">
    <name type="scientific">Babesia microti (strain RI)</name>
    <dbReference type="NCBI Taxonomy" id="1133968"/>
    <lineage>
        <taxon>Eukaryota</taxon>
        <taxon>Sar</taxon>
        <taxon>Alveolata</taxon>
        <taxon>Apicomplexa</taxon>
        <taxon>Aconoidasida</taxon>
        <taxon>Piroplasmida</taxon>
        <taxon>Babesiidae</taxon>
        <taxon>Babesia</taxon>
    </lineage>
</organism>
<dbReference type="HAMAP" id="MF_00165">
    <property type="entry name" value="Thymidylate_kinase"/>
    <property type="match status" value="1"/>
</dbReference>
<dbReference type="InterPro" id="IPR027417">
    <property type="entry name" value="P-loop_NTPase"/>
</dbReference>
<comment type="similarity">
    <text evidence="2">Belongs to the thymidylate kinase family.</text>
</comment>
<keyword evidence="7 10" id="KW-0418">Kinase</keyword>
<dbReference type="GO" id="GO:0004798">
    <property type="term" value="F:dTMP kinase activity"/>
    <property type="evidence" value="ECO:0007669"/>
    <property type="project" value="UniProtKB-EC"/>
</dbReference>
<proteinExistence type="inferred from homology"/>
<dbReference type="PANTHER" id="PTHR10344:SF1">
    <property type="entry name" value="THYMIDYLATE KINASE"/>
    <property type="match status" value="1"/>
</dbReference>
<dbReference type="GO" id="GO:0005739">
    <property type="term" value="C:mitochondrion"/>
    <property type="evidence" value="ECO:0007669"/>
    <property type="project" value="TreeGrafter"/>
</dbReference>
<dbReference type="EC" id="2.7.4.9" evidence="3"/>
<gene>
    <name evidence="10" type="ORF">BMR1_03g03055</name>
</gene>
<keyword evidence="5" id="KW-0545">Nucleotide biosynthesis</keyword>
<dbReference type="InterPro" id="IPR018095">
    <property type="entry name" value="Thymidylate_kin_CS"/>
</dbReference>
<dbReference type="InterPro" id="IPR039430">
    <property type="entry name" value="Thymidylate_kin-like_dom"/>
</dbReference>
<dbReference type="GO" id="GO:0006227">
    <property type="term" value="P:dUDP biosynthetic process"/>
    <property type="evidence" value="ECO:0007669"/>
    <property type="project" value="TreeGrafter"/>
</dbReference>
<dbReference type="GO" id="GO:0005829">
    <property type="term" value="C:cytosol"/>
    <property type="evidence" value="ECO:0007669"/>
    <property type="project" value="TreeGrafter"/>
</dbReference>
<dbReference type="OrthoDB" id="425602at2759"/>
<sequence>MSEIERGLFIVIEGLDRSGKSTVCKGLKQLLESEGKKVKLIGFPRRDSTIGNILSEYLKCKNDLLPQTAHLLFSADRWQAQNDIKQSLSEGFYLICDRYAYSGVAYSVGAQGLNISWAKHSDTGLVSPDLTFYLNIKSNIIAKRSGFGNERLEKINLMENVELAYQMFQNSPNWILVDANQDIEAITKQLLGIVLSTKPGTMKFLWE</sequence>
<feature type="domain" description="Thymidylate kinase-like" evidence="9">
    <location>
        <begin position="12"/>
        <end position="189"/>
    </location>
</feature>
<evidence type="ECO:0000256" key="8">
    <source>
        <dbReference type="ARBA" id="ARBA00022840"/>
    </source>
</evidence>
<dbReference type="GO" id="GO:0005634">
    <property type="term" value="C:nucleus"/>
    <property type="evidence" value="ECO:0007669"/>
    <property type="project" value="TreeGrafter"/>
</dbReference>